<evidence type="ECO:0000313" key="2">
    <source>
        <dbReference type="Proteomes" id="UP001287356"/>
    </source>
</evidence>
<sequence length="399" mass="45223">MQLFHDFLSAEKVMESASAPTTGQPIKCEAVLEWLEKTSKEKRVLLVYDDTGITMDKELRDYFPNHCPAHRIVIGSNTSTCSLANSFIKVELMSMDDAVDMFCGLAQIEQPLADDDLDVVQRMRKQKEITHLQGSEILTGPGSYNWVLAFEKIKQRKDSLTLLCLFTFLHGLNINSKLLERFHNKCFRWSTSGEQVALTAEDDGVDPGIATLLRDEERFEIALKPLLDGTFVRRKFNPGIPGCLWYTILSGLGRLSDATAALQSWKTDGQSPVEKRSKRLIDTALNNMLILLGELDQSMIGLEEIYMQARFDGPVKNLEEFNWVTTILGQLCCVKGEWGRVIEVISPMLNRYVRDGRVFDYITSDLRLVQCEALLLSESRYAELDDQIGLLERDLLVPE</sequence>
<dbReference type="AlphaFoldDB" id="A0AAE0NAK1"/>
<organism evidence="1 2">
    <name type="scientific">Lasiosphaeria ovina</name>
    <dbReference type="NCBI Taxonomy" id="92902"/>
    <lineage>
        <taxon>Eukaryota</taxon>
        <taxon>Fungi</taxon>
        <taxon>Dikarya</taxon>
        <taxon>Ascomycota</taxon>
        <taxon>Pezizomycotina</taxon>
        <taxon>Sordariomycetes</taxon>
        <taxon>Sordariomycetidae</taxon>
        <taxon>Sordariales</taxon>
        <taxon>Lasiosphaeriaceae</taxon>
        <taxon>Lasiosphaeria</taxon>
    </lineage>
</organism>
<protein>
    <recommendedName>
        <fullName evidence="3">NB-ARC domain-containing protein</fullName>
    </recommendedName>
</protein>
<gene>
    <name evidence="1" type="ORF">B0T24DRAFT_664698</name>
</gene>
<name>A0AAE0NAK1_9PEZI</name>
<reference evidence="1" key="1">
    <citation type="journal article" date="2023" name="Mol. Phylogenet. Evol.">
        <title>Genome-scale phylogeny and comparative genomics of the fungal order Sordariales.</title>
        <authorList>
            <person name="Hensen N."/>
            <person name="Bonometti L."/>
            <person name="Westerberg I."/>
            <person name="Brannstrom I.O."/>
            <person name="Guillou S."/>
            <person name="Cros-Aarteil S."/>
            <person name="Calhoun S."/>
            <person name="Haridas S."/>
            <person name="Kuo A."/>
            <person name="Mondo S."/>
            <person name="Pangilinan J."/>
            <person name="Riley R."/>
            <person name="LaButti K."/>
            <person name="Andreopoulos B."/>
            <person name="Lipzen A."/>
            <person name="Chen C."/>
            <person name="Yan M."/>
            <person name="Daum C."/>
            <person name="Ng V."/>
            <person name="Clum A."/>
            <person name="Steindorff A."/>
            <person name="Ohm R.A."/>
            <person name="Martin F."/>
            <person name="Silar P."/>
            <person name="Natvig D.O."/>
            <person name="Lalanne C."/>
            <person name="Gautier V."/>
            <person name="Ament-Velasquez S.L."/>
            <person name="Kruys A."/>
            <person name="Hutchinson M.I."/>
            <person name="Powell A.J."/>
            <person name="Barry K."/>
            <person name="Miller A.N."/>
            <person name="Grigoriev I.V."/>
            <person name="Debuchy R."/>
            <person name="Gladieux P."/>
            <person name="Hiltunen Thoren M."/>
            <person name="Johannesson H."/>
        </authorList>
    </citation>
    <scope>NUCLEOTIDE SEQUENCE</scope>
    <source>
        <strain evidence="1">CBS 958.72</strain>
    </source>
</reference>
<dbReference type="Proteomes" id="UP001287356">
    <property type="component" value="Unassembled WGS sequence"/>
</dbReference>
<comment type="caution">
    <text evidence="1">The sequence shown here is derived from an EMBL/GenBank/DDBJ whole genome shotgun (WGS) entry which is preliminary data.</text>
</comment>
<dbReference type="EMBL" id="JAULSN010000003">
    <property type="protein sequence ID" value="KAK3375509.1"/>
    <property type="molecule type" value="Genomic_DNA"/>
</dbReference>
<evidence type="ECO:0008006" key="3">
    <source>
        <dbReference type="Google" id="ProtNLM"/>
    </source>
</evidence>
<keyword evidence="2" id="KW-1185">Reference proteome</keyword>
<accession>A0AAE0NAK1</accession>
<proteinExistence type="predicted"/>
<evidence type="ECO:0000313" key="1">
    <source>
        <dbReference type="EMBL" id="KAK3375509.1"/>
    </source>
</evidence>
<reference evidence="1" key="2">
    <citation type="submission" date="2023-06" db="EMBL/GenBank/DDBJ databases">
        <authorList>
            <consortium name="Lawrence Berkeley National Laboratory"/>
            <person name="Haridas S."/>
            <person name="Hensen N."/>
            <person name="Bonometti L."/>
            <person name="Westerberg I."/>
            <person name="Brannstrom I.O."/>
            <person name="Guillou S."/>
            <person name="Cros-Aarteil S."/>
            <person name="Calhoun S."/>
            <person name="Kuo A."/>
            <person name="Mondo S."/>
            <person name="Pangilinan J."/>
            <person name="Riley R."/>
            <person name="Labutti K."/>
            <person name="Andreopoulos B."/>
            <person name="Lipzen A."/>
            <person name="Chen C."/>
            <person name="Yanf M."/>
            <person name="Daum C."/>
            <person name="Ng V."/>
            <person name="Clum A."/>
            <person name="Steindorff A."/>
            <person name="Ohm R."/>
            <person name="Martin F."/>
            <person name="Silar P."/>
            <person name="Natvig D."/>
            <person name="Lalanne C."/>
            <person name="Gautier V."/>
            <person name="Ament-Velasquez S.L."/>
            <person name="Kruys A."/>
            <person name="Hutchinson M.I."/>
            <person name="Powell A.J."/>
            <person name="Barry K."/>
            <person name="Miller A.N."/>
            <person name="Grigoriev I.V."/>
            <person name="Debuchy R."/>
            <person name="Gladieux P."/>
            <person name="Thoren M.H."/>
            <person name="Johannesson H."/>
        </authorList>
    </citation>
    <scope>NUCLEOTIDE SEQUENCE</scope>
    <source>
        <strain evidence="1">CBS 958.72</strain>
    </source>
</reference>